<proteinExistence type="predicted"/>
<protein>
    <submittedName>
        <fullName evidence="1">Uncharacterized protein</fullName>
    </submittedName>
</protein>
<gene>
    <name evidence="1" type="ORF">CB5_LOCUS25837</name>
</gene>
<accession>A0A6V7QIG9</accession>
<dbReference type="EMBL" id="LR862136">
    <property type="protein sequence ID" value="CAD1842626.1"/>
    <property type="molecule type" value="Genomic_DNA"/>
</dbReference>
<organism evidence="1">
    <name type="scientific">Ananas comosus var. bracteatus</name>
    <name type="common">red pineapple</name>
    <dbReference type="NCBI Taxonomy" id="296719"/>
    <lineage>
        <taxon>Eukaryota</taxon>
        <taxon>Viridiplantae</taxon>
        <taxon>Streptophyta</taxon>
        <taxon>Embryophyta</taxon>
        <taxon>Tracheophyta</taxon>
        <taxon>Spermatophyta</taxon>
        <taxon>Magnoliopsida</taxon>
        <taxon>Liliopsida</taxon>
        <taxon>Poales</taxon>
        <taxon>Bromeliaceae</taxon>
        <taxon>Bromelioideae</taxon>
        <taxon>Ananas</taxon>
    </lineage>
</organism>
<reference evidence="1" key="1">
    <citation type="submission" date="2020-07" db="EMBL/GenBank/DDBJ databases">
        <authorList>
            <person name="Lin J."/>
        </authorList>
    </citation>
    <scope>NUCLEOTIDE SEQUENCE</scope>
</reference>
<sequence>MKLSSYAQMKTDGSTVHLRECDSDLGGRRLDRTYESVVEIGRPSGKVVVIEDRTHWELLLSSSHTLGGLLFRVIYWRLIELTLRLFVHVDFVAASFGQGKLCPFGGSVSVP</sequence>
<evidence type="ECO:0000313" key="1">
    <source>
        <dbReference type="EMBL" id="CAD1842626.1"/>
    </source>
</evidence>
<name>A0A6V7QIG9_ANACO</name>
<dbReference type="AlphaFoldDB" id="A0A6V7QIG9"/>